<dbReference type="PROSITE" id="PS51196">
    <property type="entry name" value="SECA_MOTOR_DEAD"/>
    <property type="match status" value="1"/>
</dbReference>
<dbReference type="InterPro" id="IPR004027">
    <property type="entry name" value="SEC_C_motif"/>
</dbReference>
<feature type="domain" description="Helicase ATP-binding" evidence="17">
    <location>
        <begin position="90"/>
        <end position="275"/>
    </location>
</feature>
<comment type="similarity">
    <text evidence="3 15 16">Belongs to the SecA family.</text>
</comment>
<accession>A0A1F4X8U2</accession>
<evidence type="ECO:0000256" key="10">
    <source>
        <dbReference type="ARBA" id="ARBA00022840"/>
    </source>
</evidence>
<dbReference type="SUPFAM" id="SSF52540">
    <property type="entry name" value="P-loop containing nucleoside triphosphate hydrolases"/>
    <property type="match status" value="2"/>
</dbReference>
<dbReference type="CDD" id="cd17928">
    <property type="entry name" value="DEXDc_SecA"/>
    <property type="match status" value="1"/>
</dbReference>
<dbReference type="PRINTS" id="PR00906">
    <property type="entry name" value="SECA"/>
</dbReference>
<feature type="binding site" evidence="15">
    <location>
        <position position="88"/>
    </location>
    <ligand>
        <name>ATP</name>
        <dbReference type="ChEBI" id="CHEBI:30616"/>
    </ligand>
</feature>
<evidence type="ECO:0000256" key="13">
    <source>
        <dbReference type="ARBA" id="ARBA00023010"/>
    </source>
</evidence>
<dbReference type="SMART" id="SM00958">
    <property type="entry name" value="SecA_PP_bind"/>
    <property type="match status" value="1"/>
</dbReference>
<dbReference type="SMART" id="SM00957">
    <property type="entry name" value="SecA_DEAD"/>
    <property type="match status" value="1"/>
</dbReference>
<dbReference type="GO" id="GO:0006605">
    <property type="term" value="P:protein targeting"/>
    <property type="evidence" value="ECO:0007669"/>
    <property type="project" value="UniProtKB-UniRule"/>
</dbReference>
<evidence type="ECO:0000256" key="7">
    <source>
        <dbReference type="ARBA" id="ARBA00022723"/>
    </source>
</evidence>
<evidence type="ECO:0000259" key="18">
    <source>
        <dbReference type="PROSITE" id="PS51194"/>
    </source>
</evidence>
<dbReference type="Gene3D" id="1.10.3060.10">
    <property type="entry name" value="Helical scaffold and wing domains of SecA"/>
    <property type="match status" value="1"/>
</dbReference>
<dbReference type="NCBIfam" id="TIGR00963">
    <property type="entry name" value="secA"/>
    <property type="match status" value="1"/>
</dbReference>
<dbReference type="AlphaFoldDB" id="A0A1F4X8U2"/>
<comment type="function">
    <text evidence="15">Part of the Sec protein translocase complex. Interacts with the SecYEG preprotein conducting channel. Has a central role in coupling the hydrolysis of ATP to the transfer of proteins into and across the cell membrane, serving as an ATP-driven molecular motor driving the stepwise translocation of polypeptide chains across the membrane.</text>
</comment>
<comment type="subunit">
    <text evidence="15">Monomer and homodimer. Part of the essential Sec protein translocation apparatus which comprises SecA, SecYEG and auxiliary proteins SecDF. Other proteins may also be involved.</text>
</comment>
<dbReference type="PROSITE" id="PS51194">
    <property type="entry name" value="HELICASE_CTER"/>
    <property type="match status" value="1"/>
</dbReference>
<dbReference type="GO" id="GO:0017038">
    <property type="term" value="P:protein import"/>
    <property type="evidence" value="ECO:0007669"/>
    <property type="project" value="InterPro"/>
</dbReference>
<keyword evidence="5 15" id="KW-1003">Cell membrane</keyword>
<evidence type="ECO:0000256" key="6">
    <source>
        <dbReference type="ARBA" id="ARBA00022490"/>
    </source>
</evidence>
<keyword evidence="12 15" id="KW-1278">Translocase</keyword>
<dbReference type="Gene3D" id="3.90.1440.10">
    <property type="entry name" value="SecA, preprotein cross-linking domain"/>
    <property type="match status" value="1"/>
</dbReference>
<dbReference type="EMBL" id="MEWG01000010">
    <property type="protein sequence ID" value="OGC77941.1"/>
    <property type="molecule type" value="Genomic_DNA"/>
</dbReference>
<evidence type="ECO:0000256" key="11">
    <source>
        <dbReference type="ARBA" id="ARBA00022927"/>
    </source>
</evidence>
<comment type="subcellular location">
    <subcellularLocation>
        <location evidence="15">Cell membrane</location>
        <topology evidence="15">Peripheral membrane protein</topology>
        <orientation evidence="15">Cytoplasmic side</orientation>
    </subcellularLocation>
    <subcellularLocation>
        <location evidence="15">Cytoplasm</location>
    </subcellularLocation>
    <subcellularLocation>
        <location evidence="2">Membrane</location>
        <topology evidence="2">Peripheral membrane protein</topology>
    </subcellularLocation>
    <text evidence="15">Distribution is 50-50.</text>
</comment>
<dbReference type="PROSITE" id="PS51192">
    <property type="entry name" value="HELICASE_ATP_BIND_1"/>
    <property type="match status" value="1"/>
</dbReference>
<dbReference type="Pfam" id="PF07516">
    <property type="entry name" value="SecA_SW"/>
    <property type="match status" value="2"/>
</dbReference>
<dbReference type="Gene3D" id="3.40.50.300">
    <property type="entry name" value="P-loop containing nucleotide triphosphate hydrolases"/>
    <property type="match status" value="3"/>
</dbReference>
<comment type="caution">
    <text evidence="20">The sequence shown here is derived from an EMBL/GenBank/DDBJ whole genome shotgun (WGS) entry which is preliminary data.</text>
</comment>
<dbReference type="GO" id="GO:0046872">
    <property type="term" value="F:metal ion binding"/>
    <property type="evidence" value="ECO:0007669"/>
    <property type="project" value="UniProtKB-KW"/>
</dbReference>
<dbReference type="PANTHER" id="PTHR30612">
    <property type="entry name" value="SECA INNER MEMBRANE COMPONENT OF SEC PROTEIN SECRETION SYSTEM"/>
    <property type="match status" value="1"/>
</dbReference>
<keyword evidence="7" id="KW-0479">Metal-binding</keyword>
<evidence type="ECO:0000259" key="19">
    <source>
        <dbReference type="PROSITE" id="PS51196"/>
    </source>
</evidence>
<feature type="binding site" evidence="15">
    <location>
        <position position="522"/>
    </location>
    <ligand>
        <name>ATP</name>
        <dbReference type="ChEBI" id="CHEBI:30616"/>
    </ligand>
</feature>
<keyword evidence="6 15" id="KW-0963">Cytoplasm</keyword>
<dbReference type="GO" id="GO:0005524">
    <property type="term" value="F:ATP binding"/>
    <property type="evidence" value="ECO:0007669"/>
    <property type="project" value="UniProtKB-UniRule"/>
</dbReference>
<dbReference type="InterPro" id="IPR011116">
    <property type="entry name" value="SecA_Wing/Scaffold"/>
</dbReference>
<evidence type="ECO:0000259" key="17">
    <source>
        <dbReference type="PROSITE" id="PS51192"/>
    </source>
</evidence>
<evidence type="ECO:0000256" key="9">
    <source>
        <dbReference type="ARBA" id="ARBA00022833"/>
    </source>
</evidence>
<dbReference type="InterPro" id="IPR014001">
    <property type="entry name" value="Helicase_ATP-bd"/>
</dbReference>
<dbReference type="FunFam" id="3.40.50.300:FF:000429">
    <property type="entry name" value="Preprotein translocase subunit SecA"/>
    <property type="match status" value="1"/>
</dbReference>
<feature type="domain" description="Helicase C-terminal" evidence="18">
    <location>
        <begin position="444"/>
        <end position="613"/>
    </location>
</feature>
<dbReference type="Pfam" id="PF02810">
    <property type="entry name" value="SEC-C"/>
    <property type="match status" value="1"/>
</dbReference>
<dbReference type="GO" id="GO:0005829">
    <property type="term" value="C:cytosol"/>
    <property type="evidence" value="ECO:0007669"/>
    <property type="project" value="TreeGrafter"/>
</dbReference>
<dbReference type="CDD" id="cd18803">
    <property type="entry name" value="SF2_C_secA"/>
    <property type="match status" value="1"/>
</dbReference>
<evidence type="ECO:0000256" key="15">
    <source>
        <dbReference type="HAMAP-Rule" id="MF_01382"/>
    </source>
</evidence>
<dbReference type="PANTHER" id="PTHR30612:SF0">
    <property type="entry name" value="CHLOROPLAST PROTEIN-TRANSPORTING ATPASE"/>
    <property type="match status" value="1"/>
</dbReference>
<evidence type="ECO:0000256" key="1">
    <source>
        <dbReference type="ARBA" id="ARBA00001947"/>
    </source>
</evidence>
<evidence type="ECO:0000256" key="8">
    <source>
        <dbReference type="ARBA" id="ARBA00022741"/>
    </source>
</evidence>
<dbReference type="Gene3D" id="3.10.450.50">
    <property type="match status" value="1"/>
</dbReference>
<evidence type="ECO:0000256" key="12">
    <source>
        <dbReference type="ARBA" id="ARBA00022967"/>
    </source>
</evidence>
<evidence type="ECO:0000256" key="5">
    <source>
        <dbReference type="ARBA" id="ARBA00022475"/>
    </source>
</evidence>
<dbReference type="SMART" id="SM00490">
    <property type="entry name" value="HELICc"/>
    <property type="match status" value="1"/>
</dbReference>
<dbReference type="HAMAP" id="MF_01382">
    <property type="entry name" value="SecA"/>
    <property type="match status" value="1"/>
</dbReference>
<dbReference type="Pfam" id="PF07517">
    <property type="entry name" value="SecA_DEAD"/>
    <property type="match status" value="1"/>
</dbReference>
<dbReference type="GO" id="GO:0043952">
    <property type="term" value="P:protein transport by the Sec complex"/>
    <property type="evidence" value="ECO:0007669"/>
    <property type="project" value="TreeGrafter"/>
</dbReference>
<proteinExistence type="inferred from homology"/>
<dbReference type="InterPro" id="IPR011130">
    <property type="entry name" value="SecA_preprotein_X-link_dom"/>
</dbReference>
<keyword evidence="14 15" id="KW-0472">Membrane</keyword>
<dbReference type="FunFam" id="3.90.1440.10:FF:000003">
    <property type="entry name" value="Preprotein translocase SecA subunit"/>
    <property type="match status" value="1"/>
</dbReference>
<evidence type="ECO:0000313" key="20">
    <source>
        <dbReference type="EMBL" id="OGC77941.1"/>
    </source>
</evidence>
<protein>
    <recommendedName>
        <fullName evidence="15 16">Protein translocase subunit SecA</fullName>
        <ecNumber evidence="15">7.4.2.8</ecNumber>
    </recommendedName>
</protein>
<dbReference type="GO" id="GO:0031522">
    <property type="term" value="C:cell envelope Sec protein transport complex"/>
    <property type="evidence" value="ECO:0007669"/>
    <property type="project" value="TreeGrafter"/>
</dbReference>
<dbReference type="GO" id="GO:0005886">
    <property type="term" value="C:plasma membrane"/>
    <property type="evidence" value="ECO:0007669"/>
    <property type="project" value="UniProtKB-SubCell"/>
</dbReference>
<evidence type="ECO:0000256" key="4">
    <source>
        <dbReference type="ARBA" id="ARBA00022448"/>
    </source>
</evidence>
<comment type="catalytic activity">
    <reaction evidence="15">
        <text>ATP + H2O + cellular proteinSide 1 = ADP + phosphate + cellular proteinSide 2.</text>
        <dbReference type="EC" id="7.4.2.8"/>
    </reaction>
</comment>
<sequence length="853" mass="97113">MFNFLFDSNEKQVRSYKKVVEEINKFENDLQKLTHEEILQKTRFWQEELKPLDLEDQKKYLEKILPEAFAVVREAGKRVLNMRHFDVQMMAGIALHQGKISEQKTGEGKTLTATLPLYLNSLTGRGVHLVTPNDYLSRHGAGWMGPLYDYLGLKVGVIMDERGFNYDSTYESTEFEDAYAVHLKSVQKQDAYKADIVYGTNHQFGFDYLRDNMVASLDQMVQTNPNGNWGEHFFAIVDEVDSILIDMARTPLIISTSDEKSSERYFEADRIVRSLIKGSDYEVEEKFRNVTLTDLGIRRVERLLGATNLYEEDFEMVHLLEQALTSRALFEKDKDYVVKNGKVMIVDQFTGRILDNNRFSHGLHQAIEAKEGVEIQQESKTLGEISYQNYFRMYSKLSGMTGTAVTEAEEFYKIYNLDVVVIPTNKTNSRVDYNDVVYKTEAGKFRAVADEIVERSKQGQPVLVGTTSVEKSELLHELLKRRGVAHEILNAKNHEREALIIAQAGKKGAVTISTNMAGRGVDIILGGDPPDDKAQEDVRSVGGLHVIGTERHESRRIDNQLRGRAGRQGDPGSSRFYVSLQDELMRIFGGESIQKIMDRFGIDDSVPMEAGLVTKSIENAQKRVEGFNFDRRKNVVEMDDVMNVHRDVVYKLRRRILEIANGNNEHAEWFVQKLQENSNFDPKIWEEKKSEFGEQLWGAIVSEASRPVVDLLWMEHLVDMDQIREGIGLRGYAQRDPMVEYKKEGHERFSILVARVYSTIGQRLMSLQKDRVSVRPAKEPVYKNLEFKHSEIESGVSEEYAAGAADGGSPKFVDPSGRELKVEKVVSGKEKVGRNDLCPCGSGKKYKNCHGKA</sequence>
<keyword evidence="9" id="KW-0862">Zinc</keyword>
<evidence type="ECO:0000256" key="2">
    <source>
        <dbReference type="ARBA" id="ARBA00004170"/>
    </source>
</evidence>
<dbReference type="NCBIfam" id="NF009538">
    <property type="entry name" value="PRK12904.1"/>
    <property type="match status" value="1"/>
</dbReference>
<dbReference type="InterPro" id="IPR001650">
    <property type="entry name" value="Helicase_C-like"/>
</dbReference>
<dbReference type="Pfam" id="PF21090">
    <property type="entry name" value="P-loop_SecA"/>
    <property type="match status" value="2"/>
</dbReference>
<dbReference type="InterPro" id="IPR036670">
    <property type="entry name" value="SecA_X-link_sf"/>
</dbReference>
<gene>
    <name evidence="15" type="primary">secA</name>
    <name evidence="20" type="ORF">A2619_00780</name>
</gene>
<keyword evidence="8 15" id="KW-0547">Nucleotide-binding</keyword>
<dbReference type="InterPro" id="IPR036266">
    <property type="entry name" value="SecA_Wing/Scaffold_sf"/>
</dbReference>
<dbReference type="InterPro" id="IPR000185">
    <property type="entry name" value="SecA"/>
</dbReference>
<feature type="domain" description="SecA family profile" evidence="19">
    <location>
        <begin position="1"/>
        <end position="609"/>
    </location>
</feature>
<dbReference type="InterPro" id="IPR014018">
    <property type="entry name" value="SecA_motor_DEAD"/>
</dbReference>
<name>A0A1F4X8U2_UNCKA</name>
<keyword evidence="11 15" id="KW-0653">Protein transport</keyword>
<feature type="binding site" evidence="15">
    <location>
        <begin position="106"/>
        <end position="110"/>
    </location>
    <ligand>
        <name>ATP</name>
        <dbReference type="ChEBI" id="CHEBI:30616"/>
    </ligand>
</feature>
<dbReference type="InterPro" id="IPR011115">
    <property type="entry name" value="SecA_DEAD"/>
</dbReference>
<dbReference type="SUPFAM" id="SSF81767">
    <property type="entry name" value="Pre-protein crosslinking domain of SecA"/>
    <property type="match status" value="1"/>
</dbReference>
<evidence type="ECO:0000313" key="21">
    <source>
        <dbReference type="Proteomes" id="UP000176815"/>
    </source>
</evidence>
<dbReference type="GO" id="GO:0008564">
    <property type="term" value="F:protein-exporting ATPase activity"/>
    <property type="evidence" value="ECO:0007669"/>
    <property type="project" value="UniProtKB-EC"/>
</dbReference>
<dbReference type="SUPFAM" id="SSF81886">
    <property type="entry name" value="Helical scaffold and wing domains of SecA"/>
    <property type="match status" value="1"/>
</dbReference>
<dbReference type="Proteomes" id="UP000176815">
    <property type="component" value="Unassembled WGS sequence"/>
</dbReference>
<dbReference type="EC" id="7.4.2.8" evidence="15"/>
<dbReference type="InterPro" id="IPR027417">
    <property type="entry name" value="P-loop_NTPase"/>
</dbReference>
<organism evidence="20 21">
    <name type="scientific">candidate division WWE3 bacterium RIFOXYD1_FULL_39_9</name>
    <dbReference type="NCBI Taxonomy" id="1802649"/>
    <lineage>
        <taxon>Bacteria</taxon>
        <taxon>Katanobacteria</taxon>
    </lineage>
</organism>
<comment type="cofactor">
    <cofactor evidence="1">
        <name>Zn(2+)</name>
        <dbReference type="ChEBI" id="CHEBI:29105"/>
    </cofactor>
</comment>
<evidence type="ECO:0000256" key="16">
    <source>
        <dbReference type="RuleBase" id="RU003874"/>
    </source>
</evidence>
<dbReference type="GO" id="GO:0065002">
    <property type="term" value="P:intracellular protein transmembrane transport"/>
    <property type="evidence" value="ECO:0007669"/>
    <property type="project" value="UniProtKB-UniRule"/>
</dbReference>
<reference evidence="20 21" key="1">
    <citation type="journal article" date="2016" name="Nat. Commun.">
        <title>Thousands of microbial genomes shed light on interconnected biogeochemical processes in an aquifer system.</title>
        <authorList>
            <person name="Anantharaman K."/>
            <person name="Brown C.T."/>
            <person name="Hug L.A."/>
            <person name="Sharon I."/>
            <person name="Castelle C.J."/>
            <person name="Probst A.J."/>
            <person name="Thomas B.C."/>
            <person name="Singh A."/>
            <person name="Wilkins M.J."/>
            <person name="Karaoz U."/>
            <person name="Brodie E.L."/>
            <person name="Williams K.H."/>
            <person name="Hubbard S.S."/>
            <person name="Banfield J.F."/>
        </authorList>
    </citation>
    <scope>NUCLEOTIDE SEQUENCE [LARGE SCALE GENOMIC DNA]</scope>
</reference>
<evidence type="ECO:0000256" key="3">
    <source>
        <dbReference type="ARBA" id="ARBA00007650"/>
    </source>
</evidence>
<keyword evidence="4 15" id="KW-0813">Transport</keyword>
<dbReference type="InterPro" id="IPR044722">
    <property type="entry name" value="SecA_SF2_C"/>
</dbReference>
<dbReference type="PROSITE" id="PS01312">
    <property type="entry name" value="SECA"/>
    <property type="match status" value="1"/>
</dbReference>
<dbReference type="Pfam" id="PF01043">
    <property type="entry name" value="SecA_PP_bind"/>
    <property type="match status" value="1"/>
</dbReference>
<keyword evidence="10 15" id="KW-0067">ATP-binding</keyword>
<evidence type="ECO:0000256" key="14">
    <source>
        <dbReference type="ARBA" id="ARBA00023136"/>
    </source>
</evidence>
<keyword evidence="13 15" id="KW-0811">Translocation</keyword>
<dbReference type="InterPro" id="IPR020937">
    <property type="entry name" value="SecA_CS"/>
</dbReference>